<dbReference type="SUPFAM" id="SSF46785">
    <property type="entry name" value="Winged helix' DNA-binding domain"/>
    <property type="match status" value="1"/>
</dbReference>
<reference evidence="5 6" key="1">
    <citation type="submission" date="2016-10" db="EMBL/GenBank/DDBJ databases">
        <authorList>
            <person name="de Groot N.N."/>
        </authorList>
    </citation>
    <scope>NUCLEOTIDE SEQUENCE [LARGE SCALE GENOMIC DNA]</scope>
    <source>
        <strain evidence="5 6">DSM 44468</strain>
    </source>
</reference>
<feature type="domain" description="HTH arsR-type" evidence="4">
    <location>
        <begin position="7"/>
        <end position="109"/>
    </location>
</feature>
<dbReference type="GO" id="GO:0003700">
    <property type="term" value="F:DNA-binding transcription factor activity"/>
    <property type="evidence" value="ECO:0007669"/>
    <property type="project" value="InterPro"/>
</dbReference>
<proteinExistence type="predicted"/>
<dbReference type="InterPro" id="IPR036390">
    <property type="entry name" value="WH_DNA-bd_sf"/>
</dbReference>
<accession>A0A1I3MVI8</accession>
<evidence type="ECO:0000313" key="5">
    <source>
        <dbReference type="EMBL" id="SFJ00676.1"/>
    </source>
</evidence>
<dbReference type="PANTHER" id="PTHR43132">
    <property type="entry name" value="ARSENICAL RESISTANCE OPERON REPRESSOR ARSR-RELATED"/>
    <property type="match status" value="1"/>
</dbReference>
<keyword evidence="2 5" id="KW-0238">DNA-binding</keyword>
<organism evidence="5 6">
    <name type="scientific">Amycolatopsis sacchari</name>
    <dbReference type="NCBI Taxonomy" id="115433"/>
    <lineage>
        <taxon>Bacteria</taxon>
        <taxon>Bacillati</taxon>
        <taxon>Actinomycetota</taxon>
        <taxon>Actinomycetes</taxon>
        <taxon>Pseudonocardiales</taxon>
        <taxon>Pseudonocardiaceae</taxon>
        <taxon>Amycolatopsis</taxon>
    </lineage>
</organism>
<dbReference type="Pfam" id="PF01022">
    <property type="entry name" value="HTH_5"/>
    <property type="match status" value="1"/>
</dbReference>
<evidence type="ECO:0000256" key="3">
    <source>
        <dbReference type="ARBA" id="ARBA00023163"/>
    </source>
</evidence>
<dbReference type="PROSITE" id="PS50987">
    <property type="entry name" value="HTH_ARSR_2"/>
    <property type="match status" value="1"/>
</dbReference>
<evidence type="ECO:0000256" key="2">
    <source>
        <dbReference type="ARBA" id="ARBA00023125"/>
    </source>
</evidence>
<evidence type="ECO:0000259" key="4">
    <source>
        <dbReference type="PROSITE" id="PS50987"/>
    </source>
</evidence>
<dbReference type="SMART" id="SM00418">
    <property type="entry name" value="HTH_ARSR"/>
    <property type="match status" value="1"/>
</dbReference>
<dbReference type="InterPro" id="IPR051011">
    <property type="entry name" value="Metal_resp_trans_reg"/>
</dbReference>
<keyword evidence="3" id="KW-0804">Transcription</keyword>
<dbReference type="RefSeq" id="WP_091504862.1">
    <property type="nucleotide sequence ID" value="NZ_FORP01000002.1"/>
</dbReference>
<dbReference type="GO" id="GO:0003677">
    <property type="term" value="F:DNA binding"/>
    <property type="evidence" value="ECO:0007669"/>
    <property type="project" value="UniProtKB-KW"/>
</dbReference>
<dbReference type="Proteomes" id="UP000199025">
    <property type="component" value="Unassembled WGS sequence"/>
</dbReference>
<dbReference type="EMBL" id="FORP01000002">
    <property type="protein sequence ID" value="SFJ00676.1"/>
    <property type="molecule type" value="Genomic_DNA"/>
</dbReference>
<evidence type="ECO:0000313" key="6">
    <source>
        <dbReference type="Proteomes" id="UP000199025"/>
    </source>
</evidence>
<dbReference type="PRINTS" id="PR00778">
    <property type="entry name" value="HTHARSR"/>
</dbReference>
<dbReference type="OrthoDB" id="4471357at2"/>
<dbReference type="InterPro" id="IPR036388">
    <property type="entry name" value="WH-like_DNA-bd_sf"/>
</dbReference>
<gene>
    <name evidence="5" type="ORF">SAMN05421835_102480</name>
</gene>
<keyword evidence="6" id="KW-1185">Reference proteome</keyword>
<dbReference type="InterPro" id="IPR011991">
    <property type="entry name" value="ArsR-like_HTH"/>
</dbReference>
<dbReference type="PANTHER" id="PTHR43132:SF2">
    <property type="entry name" value="ARSENICAL RESISTANCE OPERON REPRESSOR ARSR-RELATED"/>
    <property type="match status" value="1"/>
</dbReference>
<dbReference type="CDD" id="cd00090">
    <property type="entry name" value="HTH_ARSR"/>
    <property type="match status" value="1"/>
</dbReference>
<evidence type="ECO:0000256" key="1">
    <source>
        <dbReference type="ARBA" id="ARBA00023015"/>
    </source>
</evidence>
<name>A0A1I3MVI8_9PSEU</name>
<dbReference type="InterPro" id="IPR001845">
    <property type="entry name" value="HTH_ArsR_DNA-bd_dom"/>
</dbReference>
<sequence>MSRTLPEPSIDELDLTAILGALVDPARRAIMTVMYRGPEPFDCSASTWCANLGVTPPTISHHFRTLREAGLTRTVVDGRSRNVRVRKEDVEKRFPGLLDAVLGHDAEGPGPAA</sequence>
<protein>
    <submittedName>
        <fullName evidence="5">DNA-binding transcriptional regulator, ArsR family</fullName>
    </submittedName>
</protein>
<keyword evidence="1" id="KW-0805">Transcription regulation</keyword>
<dbReference type="AlphaFoldDB" id="A0A1I3MVI8"/>
<dbReference type="Gene3D" id="1.10.10.10">
    <property type="entry name" value="Winged helix-like DNA-binding domain superfamily/Winged helix DNA-binding domain"/>
    <property type="match status" value="1"/>
</dbReference>